<reference evidence="2" key="1">
    <citation type="journal article" date="2020" name="Nat. Ecol. Evol.">
        <title>Deeply conserved synteny resolves early events in vertebrate evolution.</title>
        <authorList>
            <person name="Simakov O."/>
            <person name="Marletaz F."/>
            <person name="Yue J.X."/>
            <person name="O'Connell B."/>
            <person name="Jenkins J."/>
            <person name="Brandt A."/>
            <person name="Calef R."/>
            <person name="Tung C.H."/>
            <person name="Huang T.K."/>
            <person name="Schmutz J."/>
            <person name="Satoh N."/>
            <person name="Yu J.K."/>
            <person name="Putnam N.H."/>
            <person name="Green R.E."/>
            <person name="Rokhsar D.S."/>
        </authorList>
    </citation>
    <scope>NUCLEOTIDE SEQUENCE [LARGE SCALE GENOMIC DNA]</scope>
    <source>
        <strain evidence="2">S238N-H82</strain>
    </source>
</reference>
<proteinExistence type="predicted"/>
<organism evidence="2 3">
    <name type="scientific">Branchiostoma floridae</name>
    <name type="common">Florida lancelet</name>
    <name type="synonym">Amphioxus</name>
    <dbReference type="NCBI Taxonomy" id="7739"/>
    <lineage>
        <taxon>Eukaryota</taxon>
        <taxon>Metazoa</taxon>
        <taxon>Chordata</taxon>
        <taxon>Cephalochordata</taxon>
        <taxon>Leptocardii</taxon>
        <taxon>Amphioxiformes</taxon>
        <taxon>Branchiostomatidae</taxon>
        <taxon>Branchiostoma</taxon>
    </lineage>
</organism>
<keyword evidence="2" id="KW-1185">Reference proteome</keyword>
<feature type="chain" id="PRO_5039919755" evidence="1">
    <location>
        <begin position="19"/>
        <end position="270"/>
    </location>
</feature>
<protein>
    <submittedName>
        <fullName evidence="3">Countin-3-like isoform X2</fullName>
    </submittedName>
</protein>
<accession>A0A9J7MVU9</accession>
<dbReference type="RefSeq" id="XP_035680761.1">
    <property type="nucleotide sequence ID" value="XM_035824868.1"/>
</dbReference>
<gene>
    <name evidence="3" type="primary">LOC118418808</name>
</gene>
<feature type="signal peptide" evidence="1">
    <location>
        <begin position="1"/>
        <end position="18"/>
    </location>
</feature>
<keyword evidence="1" id="KW-0732">Signal</keyword>
<dbReference type="AlphaFoldDB" id="A0A9J7MVU9"/>
<dbReference type="Proteomes" id="UP000001554">
    <property type="component" value="Chromosome 1"/>
</dbReference>
<evidence type="ECO:0000256" key="1">
    <source>
        <dbReference type="SAM" id="SignalP"/>
    </source>
</evidence>
<reference evidence="3" key="2">
    <citation type="submission" date="2025-08" db="UniProtKB">
        <authorList>
            <consortium name="RefSeq"/>
        </authorList>
    </citation>
    <scope>IDENTIFICATION</scope>
    <source>
        <strain evidence="3">S238N-H82</strain>
        <tissue evidence="3">Testes</tissue>
    </source>
</reference>
<name>A0A9J7MVU9_BRAFL</name>
<dbReference type="OrthoDB" id="17754at2759"/>
<evidence type="ECO:0000313" key="2">
    <source>
        <dbReference type="Proteomes" id="UP000001554"/>
    </source>
</evidence>
<evidence type="ECO:0000313" key="3">
    <source>
        <dbReference type="RefSeq" id="XP_035680761.1"/>
    </source>
</evidence>
<dbReference type="GeneID" id="118418808"/>
<sequence length="270" mass="29237">MKSAAVVLAVLLAYQCLAGRPPPRRQVPLVRTGHGGWSLSQASKPSNVNDRDMCKFCVDFAYDAIETIGEAILQGGLTQGCEKLCSIVANKTGSEAVEVACDTLCFLVGFDEFVHAFNKADVDPIYYCELLKQCPIVDNGDATITNLTVTPKSGPQGDFLIDMEYETKNGTGTGELLIHIDPADHGLQIGASFLNEPQDPGTYDAQITLHAVPDPDCVFPCQSFEPGVYNVTMHICNGQCMSQHPHSKIYDKKKTNFTITGPAPTDPPRL</sequence>